<evidence type="ECO:0000256" key="4">
    <source>
        <dbReference type="ARBA" id="ARBA00022741"/>
    </source>
</evidence>
<evidence type="ECO:0000313" key="9">
    <source>
        <dbReference type="EMBL" id="TFY55414.1"/>
    </source>
</evidence>
<comment type="caution">
    <text evidence="9">The sequence shown here is derived from an EMBL/GenBank/DDBJ whole genome shotgun (WGS) entry which is preliminary data.</text>
</comment>
<evidence type="ECO:0000256" key="7">
    <source>
        <dbReference type="SAM" id="MobiDB-lite"/>
    </source>
</evidence>
<dbReference type="GO" id="GO:0005634">
    <property type="term" value="C:nucleus"/>
    <property type="evidence" value="ECO:0007669"/>
    <property type="project" value="TreeGrafter"/>
</dbReference>
<dbReference type="GO" id="GO:0007346">
    <property type="term" value="P:regulation of mitotic cell cycle"/>
    <property type="evidence" value="ECO:0007669"/>
    <property type="project" value="TreeGrafter"/>
</dbReference>
<dbReference type="PROSITE" id="PS50011">
    <property type="entry name" value="PROTEIN_KINASE_DOM"/>
    <property type="match status" value="1"/>
</dbReference>
<proteinExistence type="inferred from homology"/>
<evidence type="ECO:0000313" key="10">
    <source>
        <dbReference type="Proteomes" id="UP000298390"/>
    </source>
</evidence>
<keyword evidence="3" id="KW-0808">Transferase</keyword>
<sequence>MPADFLELMMTRATPQDLAISEEPTSLPLDLRLTLRDSGSERPGSLEALLRLIIPEHGRWRGLRVVAHSSRSLGIAAECLAKLAVPRLENLDIIYSGGHTGSKDGIPPPVLDILNGGVPSLQQVQLHGCGLSLSTIGDMRSLVEFSTVVGPYAVEVVRLLAAEAPGLMHLTFVNQCAASWRHEEDIANVLHFPSLQSIRLCGAPYLGHFLQYLDAPKLARLQIEDLRIDDVDVLAHYVRAVTTPAADAARFPQLRWLGLEVHAVSETASAPALGHLCQLIAAFPRIQHLTFSGPDVGAFVHELRSGGPKPAGVLSAFLPALETFSLFGSHDYGFLCEVAALAEARKAAGFPLRSVELAGPSTPSRKRSRWDIEDEEAQLEQAQQPVKRRSKTKSAKTSPAPEQTRSSAAVEPQRTTAVYKRPPHSIFVPPRTLHPPLMPSRSVYCYERLNSIEEGSYGVVFRARDKETGDIVALKKLKLDEEKNGFPITALREINSLMVCKHENVTLLTTMPAPFLQSEIKTLMMQLLSAVAHCHERWILHRDLKTSNLLMNNRGTIKVADFGLARRYGDPVGVGGLTQLVVTLWYRAPEILLGGTTYSTAIDMWSVGCIFAELLLKEPLFQAKGEIELLSMIFKLLGPPTTHSWPDYHTLPLAKSITLPPPQPPQLRQKFQYITAAGIDLMSRLLTYDPEMRISAVDALKHPYFSESPLPKHPDLFSSFPSAAAGEKRRKPYESPPAPVRAADYNLLTDFDP</sequence>
<protein>
    <recommendedName>
        <fullName evidence="8">Protein kinase domain-containing protein</fullName>
    </recommendedName>
</protein>
<dbReference type="Proteomes" id="UP000298390">
    <property type="component" value="Unassembled WGS sequence"/>
</dbReference>
<keyword evidence="2" id="KW-0723">Serine/threonine-protein kinase</keyword>
<dbReference type="PANTHER" id="PTHR24056:SF107">
    <property type="entry name" value="CYCLIN-DEPENDENT KINASE 11A-RELATED"/>
    <property type="match status" value="1"/>
</dbReference>
<reference evidence="9 10" key="1">
    <citation type="submission" date="2019-01" db="EMBL/GenBank/DDBJ databases">
        <title>Genome sequencing of the rare red list fungi Fomitopsis rosea.</title>
        <authorList>
            <person name="Buettner E."/>
            <person name="Kellner H."/>
        </authorList>
    </citation>
    <scope>NUCLEOTIDE SEQUENCE [LARGE SCALE GENOMIC DNA]</scope>
    <source>
        <strain evidence="9 10">DSM 105464</strain>
    </source>
</reference>
<dbReference type="FunFam" id="1.10.510.10:FF:000533">
    <property type="entry name" value="cyclin-dependent kinase 10"/>
    <property type="match status" value="1"/>
</dbReference>
<dbReference type="InterPro" id="IPR000719">
    <property type="entry name" value="Prot_kinase_dom"/>
</dbReference>
<evidence type="ECO:0000256" key="1">
    <source>
        <dbReference type="ARBA" id="ARBA00006485"/>
    </source>
</evidence>
<dbReference type="InterPro" id="IPR032675">
    <property type="entry name" value="LRR_dom_sf"/>
</dbReference>
<organism evidence="9 10">
    <name type="scientific">Rhodofomes roseus</name>
    <dbReference type="NCBI Taxonomy" id="34475"/>
    <lineage>
        <taxon>Eukaryota</taxon>
        <taxon>Fungi</taxon>
        <taxon>Dikarya</taxon>
        <taxon>Basidiomycota</taxon>
        <taxon>Agaricomycotina</taxon>
        <taxon>Agaricomycetes</taxon>
        <taxon>Polyporales</taxon>
        <taxon>Rhodofomes</taxon>
    </lineage>
</organism>
<name>A0A4Y9XYT9_9APHY</name>
<dbReference type="PROSITE" id="PS00108">
    <property type="entry name" value="PROTEIN_KINASE_ST"/>
    <property type="match status" value="1"/>
</dbReference>
<evidence type="ECO:0000259" key="8">
    <source>
        <dbReference type="PROSITE" id="PS50011"/>
    </source>
</evidence>
<dbReference type="SMART" id="SM00220">
    <property type="entry name" value="S_TKc"/>
    <property type="match status" value="1"/>
</dbReference>
<dbReference type="Gene3D" id="3.80.10.10">
    <property type="entry name" value="Ribonuclease Inhibitor"/>
    <property type="match status" value="1"/>
</dbReference>
<dbReference type="InterPro" id="IPR011009">
    <property type="entry name" value="Kinase-like_dom_sf"/>
</dbReference>
<keyword evidence="6" id="KW-0067">ATP-binding</keyword>
<dbReference type="PANTHER" id="PTHR24056">
    <property type="entry name" value="CELL DIVISION PROTEIN KINASE"/>
    <property type="match status" value="1"/>
</dbReference>
<dbReference type="AlphaFoldDB" id="A0A4Y9XYT9"/>
<dbReference type="EMBL" id="SEKV01000593">
    <property type="protein sequence ID" value="TFY55414.1"/>
    <property type="molecule type" value="Genomic_DNA"/>
</dbReference>
<gene>
    <name evidence="9" type="ORF">EVJ58_g8263</name>
</gene>
<dbReference type="Gene3D" id="1.10.510.10">
    <property type="entry name" value="Transferase(Phosphotransferase) domain 1"/>
    <property type="match status" value="1"/>
</dbReference>
<dbReference type="Pfam" id="PF00069">
    <property type="entry name" value="Pkinase"/>
    <property type="match status" value="2"/>
</dbReference>
<evidence type="ECO:0000256" key="6">
    <source>
        <dbReference type="ARBA" id="ARBA00022840"/>
    </source>
</evidence>
<dbReference type="GO" id="GO:0005524">
    <property type="term" value="F:ATP binding"/>
    <property type="evidence" value="ECO:0007669"/>
    <property type="project" value="UniProtKB-KW"/>
</dbReference>
<evidence type="ECO:0000256" key="2">
    <source>
        <dbReference type="ARBA" id="ARBA00022527"/>
    </source>
</evidence>
<feature type="region of interest" description="Disordered" evidence="7">
    <location>
        <begin position="376"/>
        <end position="415"/>
    </location>
</feature>
<feature type="domain" description="Protein kinase" evidence="8">
    <location>
        <begin position="446"/>
        <end position="705"/>
    </location>
</feature>
<keyword evidence="5" id="KW-0418">Kinase</keyword>
<keyword evidence="4" id="KW-0547">Nucleotide-binding</keyword>
<dbReference type="SUPFAM" id="SSF56112">
    <property type="entry name" value="Protein kinase-like (PK-like)"/>
    <property type="match status" value="1"/>
</dbReference>
<dbReference type="InterPro" id="IPR050108">
    <property type="entry name" value="CDK"/>
</dbReference>
<evidence type="ECO:0000256" key="3">
    <source>
        <dbReference type="ARBA" id="ARBA00022679"/>
    </source>
</evidence>
<dbReference type="InterPro" id="IPR008271">
    <property type="entry name" value="Ser/Thr_kinase_AS"/>
</dbReference>
<accession>A0A4Y9XYT9</accession>
<comment type="similarity">
    <text evidence="1">Belongs to the protein kinase superfamily. CMGC Ser/Thr protein kinase family. CDC2/CDKX subfamily.</text>
</comment>
<dbReference type="GO" id="GO:0004674">
    <property type="term" value="F:protein serine/threonine kinase activity"/>
    <property type="evidence" value="ECO:0007669"/>
    <property type="project" value="UniProtKB-KW"/>
</dbReference>
<dbReference type="STRING" id="34475.A0A4Y9XYT9"/>
<dbReference type="Gene3D" id="3.30.200.20">
    <property type="entry name" value="Phosphorylase Kinase, domain 1"/>
    <property type="match status" value="1"/>
</dbReference>
<feature type="region of interest" description="Disordered" evidence="7">
    <location>
        <begin position="712"/>
        <end position="753"/>
    </location>
</feature>
<evidence type="ECO:0000256" key="5">
    <source>
        <dbReference type="ARBA" id="ARBA00022777"/>
    </source>
</evidence>